<feature type="compositionally biased region" description="Basic residues" evidence="1">
    <location>
        <begin position="1"/>
        <end position="13"/>
    </location>
</feature>
<sequence length="351" mass="36905">MQRPRSRSRRRPPRPTGDAGAQPPHQPPYPPGPAPGHPAEQAYEYAAHSGPPPEPPSGPKAARQTRRDGHPVGPPSGDLPEEFEDELDRAFAGARRNRIVGLAVGGVALVAACGLGAAALVAWNPGADSASAAPHPGGKPGGGAKESASASPSAAPTTSAPPYIPEKGNGKFTVADGAGVTGQGGKVMRYMVAVEGGLKQDVNEFAKEVDDILGDPRGWTAKGKWSFQRVDSGSHEFVVKLSSPATTDKLCGAYGMDTEGEVNCRAGKQVVVNLKRWLLLTKYYKGRPHEYHALTINHEVGHRLGFGHMTCPGKGKPAPVMMQQIYGLKGCEANPWPFDENGTYLKGPAVP</sequence>
<name>A0ABR9K4L2_9ACTN</name>
<dbReference type="InterPro" id="IPR022603">
    <property type="entry name" value="DUF3152"/>
</dbReference>
<evidence type="ECO:0000256" key="2">
    <source>
        <dbReference type="SAM" id="Phobius"/>
    </source>
</evidence>
<evidence type="ECO:0000259" key="3">
    <source>
        <dbReference type="Pfam" id="PF11350"/>
    </source>
</evidence>
<dbReference type="Pfam" id="PF11350">
    <property type="entry name" value="DUF3152"/>
    <property type="match status" value="1"/>
</dbReference>
<keyword evidence="2" id="KW-0812">Transmembrane</keyword>
<dbReference type="RefSeq" id="WP_192763577.1">
    <property type="nucleotide sequence ID" value="NZ_JADBDZ010000001.1"/>
</dbReference>
<feature type="region of interest" description="Disordered" evidence="1">
    <location>
        <begin position="128"/>
        <end position="168"/>
    </location>
</feature>
<keyword evidence="2" id="KW-0472">Membrane</keyword>
<accession>A0ABR9K4L2</accession>
<feature type="compositionally biased region" description="Low complexity" evidence="1">
    <location>
        <begin position="145"/>
        <end position="161"/>
    </location>
</feature>
<reference evidence="4 5" key="1">
    <citation type="submission" date="2020-10" db="EMBL/GenBank/DDBJ databases">
        <title>Sequencing the genomes of 1000 actinobacteria strains.</title>
        <authorList>
            <person name="Klenk H.-P."/>
        </authorList>
    </citation>
    <scope>NUCLEOTIDE SEQUENCE [LARGE SCALE GENOMIC DNA]</scope>
    <source>
        <strain evidence="4 5">DSM 46744</strain>
    </source>
</reference>
<feature type="compositionally biased region" description="Pro residues" evidence="1">
    <location>
        <begin position="24"/>
        <end position="36"/>
    </location>
</feature>
<gene>
    <name evidence="4" type="ORF">H4W34_007590</name>
</gene>
<proteinExistence type="predicted"/>
<feature type="transmembrane region" description="Helical" evidence="2">
    <location>
        <begin position="99"/>
        <end position="123"/>
    </location>
</feature>
<dbReference type="EMBL" id="JADBDZ010000001">
    <property type="protein sequence ID" value="MBE1537757.1"/>
    <property type="molecule type" value="Genomic_DNA"/>
</dbReference>
<dbReference type="SUPFAM" id="SSF55486">
    <property type="entry name" value="Metalloproteases ('zincins'), catalytic domain"/>
    <property type="match status" value="1"/>
</dbReference>
<evidence type="ECO:0000256" key="1">
    <source>
        <dbReference type="SAM" id="MobiDB-lite"/>
    </source>
</evidence>
<evidence type="ECO:0000313" key="4">
    <source>
        <dbReference type="EMBL" id="MBE1537757.1"/>
    </source>
</evidence>
<protein>
    <recommendedName>
        <fullName evidence="3">DUF3152 domain-containing protein</fullName>
    </recommendedName>
</protein>
<organism evidence="4 5">
    <name type="scientific">Actinomadura algeriensis</name>
    <dbReference type="NCBI Taxonomy" id="1679523"/>
    <lineage>
        <taxon>Bacteria</taxon>
        <taxon>Bacillati</taxon>
        <taxon>Actinomycetota</taxon>
        <taxon>Actinomycetes</taxon>
        <taxon>Streptosporangiales</taxon>
        <taxon>Thermomonosporaceae</taxon>
        <taxon>Actinomadura</taxon>
    </lineage>
</organism>
<feature type="region of interest" description="Disordered" evidence="1">
    <location>
        <begin position="1"/>
        <end position="82"/>
    </location>
</feature>
<dbReference type="Proteomes" id="UP000627838">
    <property type="component" value="Unassembled WGS sequence"/>
</dbReference>
<comment type="caution">
    <text evidence="4">The sequence shown here is derived from an EMBL/GenBank/DDBJ whole genome shotgun (WGS) entry which is preliminary data.</text>
</comment>
<keyword evidence="2" id="KW-1133">Transmembrane helix</keyword>
<feature type="domain" description="DUF3152" evidence="3">
    <location>
        <begin position="164"/>
        <end position="332"/>
    </location>
</feature>
<evidence type="ECO:0000313" key="5">
    <source>
        <dbReference type="Proteomes" id="UP000627838"/>
    </source>
</evidence>
<keyword evidence="5" id="KW-1185">Reference proteome</keyword>